<accession>A0A6A5TQ33</accession>
<organism evidence="2 3">
    <name type="scientific">Byssothecium circinans</name>
    <dbReference type="NCBI Taxonomy" id="147558"/>
    <lineage>
        <taxon>Eukaryota</taxon>
        <taxon>Fungi</taxon>
        <taxon>Dikarya</taxon>
        <taxon>Ascomycota</taxon>
        <taxon>Pezizomycotina</taxon>
        <taxon>Dothideomycetes</taxon>
        <taxon>Pleosporomycetidae</taxon>
        <taxon>Pleosporales</taxon>
        <taxon>Massarineae</taxon>
        <taxon>Massarinaceae</taxon>
        <taxon>Byssothecium</taxon>
    </lineage>
</organism>
<evidence type="ECO:0000256" key="1">
    <source>
        <dbReference type="SAM" id="Phobius"/>
    </source>
</evidence>
<evidence type="ECO:0000313" key="3">
    <source>
        <dbReference type="Proteomes" id="UP000800035"/>
    </source>
</evidence>
<reference evidence="2" key="1">
    <citation type="journal article" date="2020" name="Stud. Mycol.">
        <title>101 Dothideomycetes genomes: a test case for predicting lifestyles and emergence of pathogens.</title>
        <authorList>
            <person name="Haridas S."/>
            <person name="Albert R."/>
            <person name="Binder M."/>
            <person name="Bloem J."/>
            <person name="Labutti K."/>
            <person name="Salamov A."/>
            <person name="Andreopoulos B."/>
            <person name="Baker S."/>
            <person name="Barry K."/>
            <person name="Bills G."/>
            <person name="Bluhm B."/>
            <person name="Cannon C."/>
            <person name="Castanera R."/>
            <person name="Culley D."/>
            <person name="Daum C."/>
            <person name="Ezra D."/>
            <person name="Gonzalez J."/>
            <person name="Henrissat B."/>
            <person name="Kuo A."/>
            <person name="Liang C."/>
            <person name="Lipzen A."/>
            <person name="Lutzoni F."/>
            <person name="Magnuson J."/>
            <person name="Mondo S."/>
            <person name="Nolan M."/>
            <person name="Ohm R."/>
            <person name="Pangilinan J."/>
            <person name="Park H.-J."/>
            <person name="Ramirez L."/>
            <person name="Alfaro M."/>
            <person name="Sun H."/>
            <person name="Tritt A."/>
            <person name="Yoshinaga Y."/>
            <person name="Zwiers L.-H."/>
            <person name="Turgeon B."/>
            <person name="Goodwin S."/>
            <person name="Spatafora J."/>
            <person name="Crous P."/>
            <person name="Grigoriev I."/>
        </authorList>
    </citation>
    <scope>NUCLEOTIDE SEQUENCE</scope>
    <source>
        <strain evidence="2">CBS 675.92</strain>
    </source>
</reference>
<gene>
    <name evidence="2" type="ORF">CC80DRAFT_494387</name>
</gene>
<evidence type="ECO:0000313" key="2">
    <source>
        <dbReference type="EMBL" id="KAF1953809.1"/>
    </source>
</evidence>
<proteinExistence type="predicted"/>
<keyword evidence="1" id="KW-0812">Transmembrane</keyword>
<keyword evidence="3" id="KW-1185">Reference proteome</keyword>
<keyword evidence="1" id="KW-0472">Membrane</keyword>
<dbReference type="EMBL" id="ML977002">
    <property type="protein sequence ID" value="KAF1953809.1"/>
    <property type="molecule type" value="Genomic_DNA"/>
</dbReference>
<sequence>MNRPDSEAILNTYLLIWSLVTPCILTKGMAYFRGPSITCTWTSQNQASQISKLEISLGSRPLSSTGPPIKVEGRNASSRTLFQRVDDDSRSGLSRKKHDTVFLSYRRMIVFSHPIHLPAGEYNPQI</sequence>
<keyword evidence="1" id="KW-1133">Transmembrane helix</keyword>
<dbReference type="AlphaFoldDB" id="A0A6A5TQ33"/>
<feature type="transmembrane region" description="Helical" evidence="1">
    <location>
        <begin position="12"/>
        <end position="32"/>
    </location>
</feature>
<protein>
    <submittedName>
        <fullName evidence="2">Uncharacterized protein</fullName>
    </submittedName>
</protein>
<name>A0A6A5TQ33_9PLEO</name>
<dbReference type="Proteomes" id="UP000800035">
    <property type="component" value="Unassembled WGS sequence"/>
</dbReference>